<dbReference type="InterPro" id="IPR011059">
    <property type="entry name" value="Metal-dep_hydrolase_composite"/>
</dbReference>
<dbReference type="Gene3D" id="3.20.20.140">
    <property type="entry name" value="Metal-dependent hydrolases"/>
    <property type="match status" value="2"/>
</dbReference>
<feature type="domain" description="Amidohydrolase 3" evidence="1">
    <location>
        <begin position="44"/>
        <end position="335"/>
    </location>
</feature>
<dbReference type="PANTHER" id="PTHR11647:SF1">
    <property type="entry name" value="COLLAPSIN RESPONSE MEDIATOR PROTEIN"/>
    <property type="match status" value="1"/>
</dbReference>
<gene>
    <name evidence="2" type="ORF">ABW16_19560</name>
</gene>
<dbReference type="Pfam" id="PF07969">
    <property type="entry name" value="Amidohydro_3"/>
    <property type="match status" value="2"/>
</dbReference>
<comment type="caution">
    <text evidence="2">The sequence shown here is derived from an EMBL/GenBank/DDBJ whole genome shotgun (WGS) entry which is preliminary data.</text>
</comment>
<protein>
    <submittedName>
        <fullName evidence="2">Amidohydrolase</fullName>
    </submittedName>
</protein>
<sequence length="550" mass="59225">MTYDVVIRSGTVIDGTGQPGRTADVAISDGVIAAVGRVDEGGRREIDADGALVTPGFVDIHTHYDGQVTWDNQLQPSSTHGVTTALMGNCGMGFAPVRPTDHDQLIELMEGVEDLPGPVLHEGLPWTWRSFEEYLDAVDSLPHDIDVAAQVTHDPLRLFVMGQRGADREAATPDDIAEMARLAAAGIRAGALGFSTSRTEWHKTSRGEQTPSVRAELNELVGIAKAIGETGTGVFQVVSDLKGFDHEIAVMYEMMRVSGRPLSLSVMQHEAGDGYRRTLAAIERANAEGLQMTAVVAPRAIGVLVDFRGTYNPFVLSRFFRSGPDLHDPAVKRRVLAEISDRGGLRAPLDTIFELGDPPNYEPAPQDSVAARAARAGDDPAEVLYDIMLAGPAYMPVFNYHGGNLDVVHEMLSHPNALPGLSDGGAHVSTICDASFPTTLLTHWGRDRLDDRFDVAWLIQRQTRDAARMVGLNDRGVLAPGYKADVNVIDFDNLTARAPRLVADLPAGGQRVLQAADGYLHTIVSGIEVYTSGQHTGALPGRLVRGARQV</sequence>
<dbReference type="SUPFAM" id="SSF51556">
    <property type="entry name" value="Metallo-dependent hydrolases"/>
    <property type="match status" value="1"/>
</dbReference>
<organism evidence="2 3">
    <name type="scientific">Mycolicibacter heraklionensis</name>
    <dbReference type="NCBI Taxonomy" id="512402"/>
    <lineage>
        <taxon>Bacteria</taxon>
        <taxon>Bacillati</taxon>
        <taxon>Actinomycetota</taxon>
        <taxon>Actinomycetes</taxon>
        <taxon>Mycobacteriales</taxon>
        <taxon>Mycobacteriaceae</taxon>
        <taxon>Mycolicibacter</taxon>
    </lineage>
</organism>
<accession>A0ABR5FB49</accession>
<name>A0ABR5FB49_9MYCO</name>
<dbReference type="PANTHER" id="PTHR11647">
    <property type="entry name" value="HYDRANTOINASE/DIHYDROPYRIMIDINASE FAMILY MEMBER"/>
    <property type="match status" value="1"/>
</dbReference>
<reference evidence="2 3" key="1">
    <citation type="submission" date="2015-05" db="EMBL/GenBank/DDBJ databases">
        <title>Genome sequence of Mycobacterium heraklionense Davo strain.</title>
        <authorList>
            <person name="Greninger A.L."/>
            <person name="Cunningham G."/>
            <person name="Miller S."/>
        </authorList>
    </citation>
    <scope>NUCLEOTIDE SEQUENCE [LARGE SCALE GENOMIC DNA]</scope>
    <source>
        <strain evidence="2 3">Davo</strain>
    </source>
</reference>
<dbReference type="Gene3D" id="2.30.40.10">
    <property type="entry name" value="Urease, subunit C, domain 1"/>
    <property type="match status" value="1"/>
</dbReference>
<dbReference type="EMBL" id="LDPO01000021">
    <property type="protein sequence ID" value="KLO26497.1"/>
    <property type="molecule type" value="Genomic_DNA"/>
</dbReference>
<evidence type="ECO:0000259" key="1">
    <source>
        <dbReference type="Pfam" id="PF07969"/>
    </source>
</evidence>
<proteinExistence type="predicted"/>
<feature type="domain" description="Amidohydrolase 3" evidence="1">
    <location>
        <begin position="404"/>
        <end position="530"/>
    </location>
</feature>
<dbReference type="InterPro" id="IPR050378">
    <property type="entry name" value="Metallo-dep_Hydrolases_sf"/>
</dbReference>
<dbReference type="SUPFAM" id="SSF51338">
    <property type="entry name" value="Composite domain of metallo-dependent hydrolases"/>
    <property type="match status" value="1"/>
</dbReference>
<evidence type="ECO:0000313" key="2">
    <source>
        <dbReference type="EMBL" id="KLO26497.1"/>
    </source>
</evidence>
<dbReference type="CDD" id="cd01297">
    <property type="entry name" value="D-aminoacylase"/>
    <property type="match status" value="1"/>
</dbReference>
<evidence type="ECO:0000313" key="3">
    <source>
        <dbReference type="Proteomes" id="UP000036464"/>
    </source>
</evidence>
<dbReference type="InterPro" id="IPR032466">
    <property type="entry name" value="Metal_Hydrolase"/>
</dbReference>
<keyword evidence="3" id="KW-1185">Reference proteome</keyword>
<dbReference type="Proteomes" id="UP000036464">
    <property type="component" value="Unassembled WGS sequence"/>
</dbReference>
<dbReference type="RefSeq" id="WP_047320851.1">
    <property type="nucleotide sequence ID" value="NZ_LDPO01000021.1"/>
</dbReference>
<dbReference type="InterPro" id="IPR013108">
    <property type="entry name" value="Amidohydro_3"/>
</dbReference>